<dbReference type="PROSITE" id="PS00041">
    <property type="entry name" value="HTH_ARAC_FAMILY_1"/>
    <property type="match status" value="1"/>
</dbReference>
<evidence type="ECO:0000256" key="3">
    <source>
        <dbReference type="ARBA" id="ARBA00023163"/>
    </source>
</evidence>
<feature type="domain" description="HTH araC/xylS-type" evidence="4">
    <location>
        <begin position="16"/>
        <end position="114"/>
    </location>
</feature>
<dbReference type="Gene3D" id="1.10.10.60">
    <property type="entry name" value="Homeodomain-like"/>
    <property type="match status" value="1"/>
</dbReference>
<evidence type="ECO:0000313" key="6">
    <source>
        <dbReference type="Proteomes" id="UP000461730"/>
    </source>
</evidence>
<dbReference type="InterPro" id="IPR018062">
    <property type="entry name" value="HTH_AraC-typ_CS"/>
</dbReference>
<organism evidence="5 6">
    <name type="scientific">Chitinophaga tropicalis</name>
    <dbReference type="NCBI Taxonomy" id="2683588"/>
    <lineage>
        <taxon>Bacteria</taxon>
        <taxon>Pseudomonadati</taxon>
        <taxon>Bacteroidota</taxon>
        <taxon>Chitinophagia</taxon>
        <taxon>Chitinophagales</taxon>
        <taxon>Chitinophagaceae</taxon>
        <taxon>Chitinophaga</taxon>
    </lineage>
</organism>
<dbReference type="EMBL" id="WRXN01000020">
    <property type="protein sequence ID" value="MVT12169.1"/>
    <property type="molecule type" value="Genomic_DNA"/>
</dbReference>
<dbReference type="AlphaFoldDB" id="A0A7K1UCR5"/>
<comment type="caution">
    <text evidence="5">The sequence shown here is derived from an EMBL/GenBank/DDBJ whole genome shotgun (WGS) entry which is preliminary data.</text>
</comment>
<gene>
    <name evidence="5" type="ORF">GO493_28180</name>
</gene>
<reference evidence="5 6" key="1">
    <citation type="submission" date="2019-12" db="EMBL/GenBank/DDBJ databases">
        <title>Chitinophaga sp. strain ysch24 (GDMCC 1.1355), whole genome shotgun sequence.</title>
        <authorList>
            <person name="Zhang X."/>
        </authorList>
    </citation>
    <scope>NUCLEOTIDE SEQUENCE [LARGE SCALE GENOMIC DNA]</scope>
    <source>
        <strain evidence="6">ysch24</strain>
    </source>
</reference>
<accession>A0A7K1UCR5</accession>
<evidence type="ECO:0000256" key="2">
    <source>
        <dbReference type="ARBA" id="ARBA00023125"/>
    </source>
</evidence>
<evidence type="ECO:0000256" key="1">
    <source>
        <dbReference type="ARBA" id="ARBA00023015"/>
    </source>
</evidence>
<sequence length="309" mass="35371">MNYNPTAHDQMELLALKALCYADDHVGESFEMKHVSEWLGISYSYFYHSFTAVMGEPYWQYVKRHRLELSAGLLRHSGYNISEIGELSGYATVAAYTKAFTQHFNKSPRGFRKIDTLPNEKRTLEMVDVIVQAFDKKGGLITPYFSFERVEPDTLPDSILFYNLISRGQDPIGQMILKMSREEERLRNILSNYNLPNAKIITSTLDSIPVTNYEKISVYAGILIPSREVSTQLMNAFMAENLMSKHVPGGHYLRLPLPMDFATAGIPMYEFINRNVREGIFKMSGNHFFISLVAPNVCVIYIPHMKQLI</sequence>
<dbReference type="InterPro" id="IPR009057">
    <property type="entry name" value="Homeodomain-like_sf"/>
</dbReference>
<dbReference type="PANTHER" id="PTHR43280">
    <property type="entry name" value="ARAC-FAMILY TRANSCRIPTIONAL REGULATOR"/>
    <property type="match status" value="1"/>
</dbReference>
<dbReference type="PANTHER" id="PTHR43280:SF2">
    <property type="entry name" value="HTH-TYPE TRANSCRIPTIONAL REGULATOR EXSA"/>
    <property type="match status" value="1"/>
</dbReference>
<dbReference type="SUPFAM" id="SSF46689">
    <property type="entry name" value="Homeodomain-like"/>
    <property type="match status" value="1"/>
</dbReference>
<dbReference type="RefSeq" id="WP_157309591.1">
    <property type="nucleotide sequence ID" value="NZ_WRXN01000020.1"/>
</dbReference>
<name>A0A7K1UCR5_9BACT</name>
<keyword evidence="3" id="KW-0804">Transcription</keyword>
<evidence type="ECO:0000313" key="5">
    <source>
        <dbReference type="EMBL" id="MVT12169.1"/>
    </source>
</evidence>
<protein>
    <submittedName>
        <fullName evidence="5">Helix-turn-helix domain-containing protein</fullName>
    </submittedName>
</protein>
<dbReference type="Pfam" id="PF12833">
    <property type="entry name" value="HTH_18"/>
    <property type="match status" value="1"/>
</dbReference>
<dbReference type="SMART" id="SM00342">
    <property type="entry name" value="HTH_ARAC"/>
    <property type="match status" value="1"/>
</dbReference>
<keyword evidence="1" id="KW-0805">Transcription regulation</keyword>
<proteinExistence type="predicted"/>
<dbReference type="InterPro" id="IPR018060">
    <property type="entry name" value="HTH_AraC"/>
</dbReference>
<keyword evidence="6" id="KW-1185">Reference proteome</keyword>
<dbReference type="PROSITE" id="PS01124">
    <property type="entry name" value="HTH_ARAC_FAMILY_2"/>
    <property type="match status" value="1"/>
</dbReference>
<dbReference type="GO" id="GO:0043565">
    <property type="term" value="F:sequence-specific DNA binding"/>
    <property type="evidence" value="ECO:0007669"/>
    <property type="project" value="InterPro"/>
</dbReference>
<evidence type="ECO:0000259" key="4">
    <source>
        <dbReference type="PROSITE" id="PS01124"/>
    </source>
</evidence>
<dbReference type="GO" id="GO:0003700">
    <property type="term" value="F:DNA-binding transcription factor activity"/>
    <property type="evidence" value="ECO:0007669"/>
    <property type="project" value="InterPro"/>
</dbReference>
<dbReference type="Proteomes" id="UP000461730">
    <property type="component" value="Unassembled WGS sequence"/>
</dbReference>
<keyword evidence="2" id="KW-0238">DNA-binding</keyword>